<sequence length="76" mass="8642">MSYRDSIYTIREINKIAKDEGLSKIFQSYTTLYNLARSGSVPVTKLGNRYLLRICDIENFLSGNAVPVVNGIRRID</sequence>
<evidence type="ECO:0000313" key="1">
    <source>
        <dbReference type="EMBL" id="XFO64876.1"/>
    </source>
</evidence>
<keyword evidence="2" id="KW-1185">Reference proteome</keyword>
<dbReference type="RefSeq" id="WP_094602863.1">
    <property type="nucleotide sequence ID" value="NZ_CP155573.1"/>
</dbReference>
<organism evidence="1 2">
    <name type="scientific">Sporomusa silvacetica DSM 10669</name>
    <dbReference type="NCBI Taxonomy" id="1123289"/>
    <lineage>
        <taxon>Bacteria</taxon>
        <taxon>Bacillati</taxon>
        <taxon>Bacillota</taxon>
        <taxon>Negativicutes</taxon>
        <taxon>Selenomonadales</taxon>
        <taxon>Sporomusaceae</taxon>
        <taxon>Sporomusa</taxon>
    </lineage>
</organism>
<gene>
    <name evidence="1" type="ORF">SPSIL_009850</name>
</gene>
<reference evidence="1" key="1">
    <citation type="submission" date="2024-05" db="EMBL/GenBank/DDBJ databases">
        <title>Isolation and characterization of Sporomusa carbonis sp. nov., a carboxydotrophic hydrogenogen in the genus of Sporomusa isolated from a charcoal burning pile.</title>
        <authorList>
            <person name="Boeer T."/>
            <person name="Rosenbaum F."/>
            <person name="Eysell L."/>
            <person name="Mueller V."/>
            <person name="Daniel R."/>
            <person name="Poehlein A."/>
        </authorList>
    </citation>
    <scope>NUCLEOTIDE SEQUENCE [LARGE SCALE GENOMIC DNA]</scope>
    <source>
        <strain evidence="1">DSM 10669</strain>
    </source>
</reference>
<dbReference type="EMBL" id="CP155573">
    <property type="protein sequence ID" value="XFO64876.1"/>
    <property type="molecule type" value="Genomic_DNA"/>
</dbReference>
<dbReference type="Proteomes" id="UP000216752">
    <property type="component" value="Chromosome"/>
</dbReference>
<accession>A0ABZ3IGT1</accession>
<evidence type="ECO:0000313" key="2">
    <source>
        <dbReference type="Proteomes" id="UP000216752"/>
    </source>
</evidence>
<evidence type="ECO:0008006" key="3">
    <source>
        <dbReference type="Google" id="ProtNLM"/>
    </source>
</evidence>
<protein>
    <recommendedName>
        <fullName evidence="3">Helix-turn-helix domain protein</fullName>
    </recommendedName>
</protein>
<proteinExistence type="predicted"/>
<name>A0ABZ3IGT1_9FIRM</name>